<dbReference type="eggNOG" id="COG3333">
    <property type="taxonomic scope" value="Bacteria"/>
</dbReference>
<proteinExistence type="predicted"/>
<feature type="transmembrane region" description="Helical" evidence="1">
    <location>
        <begin position="105"/>
        <end position="131"/>
    </location>
</feature>
<keyword evidence="1" id="KW-0472">Membrane</keyword>
<feature type="transmembrane region" description="Helical" evidence="1">
    <location>
        <begin position="167"/>
        <end position="186"/>
    </location>
</feature>
<protein>
    <recommendedName>
        <fullName evidence="2">DUF112 domain-containing protein</fullName>
    </recommendedName>
</protein>
<dbReference type="EMBL" id="CP002116">
    <property type="protein sequence ID" value="ADK79580.1"/>
    <property type="molecule type" value="Genomic_DNA"/>
</dbReference>
<dbReference type="OrthoDB" id="359531at2"/>
<feature type="transmembrane region" description="Helical" evidence="1">
    <location>
        <begin position="143"/>
        <end position="160"/>
    </location>
</feature>
<evidence type="ECO:0000313" key="4">
    <source>
        <dbReference type="Proteomes" id="UP000002318"/>
    </source>
</evidence>
<dbReference type="STRING" id="573413.Spirs_0431"/>
<feature type="transmembrane region" description="Helical" evidence="1">
    <location>
        <begin position="356"/>
        <end position="374"/>
    </location>
</feature>
<organism evidence="3 4">
    <name type="scientific">Sediminispirochaeta smaragdinae (strain DSM 11293 / JCM 15392 / SEBR 4228)</name>
    <name type="common">Spirochaeta smaragdinae</name>
    <dbReference type="NCBI Taxonomy" id="573413"/>
    <lineage>
        <taxon>Bacteria</taxon>
        <taxon>Pseudomonadati</taxon>
        <taxon>Spirochaetota</taxon>
        <taxon>Spirochaetia</taxon>
        <taxon>Spirochaetales</taxon>
        <taxon>Spirochaetaceae</taxon>
        <taxon>Sediminispirochaeta</taxon>
    </lineage>
</organism>
<dbReference type="AlphaFoldDB" id="E1RB50"/>
<reference evidence="3 4" key="1">
    <citation type="journal article" date="2010" name="Stand. Genomic Sci.">
        <title>Complete genome sequence of Spirochaeta smaragdinae type strain (SEBR 4228).</title>
        <authorList>
            <person name="Mavromatis K."/>
            <person name="Yasawong M."/>
            <person name="Chertkov O."/>
            <person name="Lapidus A."/>
            <person name="Lucas S."/>
            <person name="Nolan M."/>
            <person name="Del Rio T.G."/>
            <person name="Tice H."/>
            <person name="Cheng J.F."/>
            <person name="Pitluck S."/>
            <person name="Liolios K."/>
            <person name="Ivanova N."/>
            <person name="Tapia R."/>
            <person name="Han C."/>
            <person name="Bruce D."/>
            <person name="Goodwin L."/>
            <person name="Pati A."/>
            <person name="Chen A."/>
            <person name="Palaniappan K."/>
            <person name="Land M."/>
            <person name="Hauser L."/>
            <person name="Chang Y.J."/>
            <person name="Jeffries C.D."/>
            <person name="Detter J.C."/>
            <person name="Rohde M."/>
            <person name="Brambilla E."/>
            <person name="Spring S."/>
            <person name="Goker M."/>
            <person name="Sikorski J."/>
            <person name="Woyke T."/>
            <person name="Bristow J."/>
            <person name="Eisen J.A."/>
            <person name="Markowitz V."/>
            <person name="Hugenholtz P."/>
            <person name="Klenk H.P."/>
            <person name="Kyrpides N.C."/>
        </authorList>
    </citation>
    <scope>NUCLEOTIDE SEQUENCE [LARGE SCALE GENOMIC DNA]</scope>
    <source>
        <strain evidence="4">DSM 11293 / JCM 15392 / SEBR 4228</strain>
    </source>
</reference>
<dbReference type="Pfam" id="PF01970">
    <property type="entry name" value="TctA"/>
    <property type="match status" value="1"/>
</dbReference>
<keyword evidence="1" id="KW-0812">Transmembrane</keyword>
<evidence type="ECO:0000259" key="2">
    <source>
        <dbReference type="Pfam" id="PF01970"/>
    </source>
</evidence>
<feature type="transmembrane region" description="Helical" evidence="1">
    <location>
        <begin position="198"/>
        <end position="221"/>
    </location>
</feature>
<accession>E1RB50</accession>
<name>E1RB50_SEDSS</name>
<evidence type="ECO:0000256" key="1">
    <source>
        <dbReference type="SAM" id="Phobius"/>
    </source>
</evidence>
<dbReference type="Proteomes" id="UP000002318">
    <property type="component" value="Chromosome"/>
</dbReference>
<dbReference type="HOGENOM" id="CLU_022936_2_0_12"/>
<dbReference type="PANTHER" id="PTHR35342">
    <property type="entry name" value="TRICARBOXYLIC TRANSPORT PROTEIN"/>
    <property type="match status" value="1"/>
</dbReference>
<evidence type="ECO:0000313" key="3">
    <source>
        <dbReference type="EMBL" id="ADK79580.1"/>
    </source>
</evidence>
<keyword evidence="1" id="KW-1133">Transmembrane helix</keyword>
<gene>
    <name evidence="3" type="ordered locus">Spirs_0431</name>
</gene>
<dbReference type="PANTHER" id="PTHR35342:SF5">
    <property type="entry name" value="TRICARBOXYLIC TRANSPORT PROTEIN"/>
    <property type="match status" value="1"/>
</dbReference>
<feature type="transmembrane region" description="Helical" evidence="1">
    <location>
        <begin position="16"/>
        <end position="35"/>
    </location>
</feature>
<sequence length="496" mass="52567">MTEVLNLALLMQPKTLMFAILATFLGIVVGALPGLTATMAVSILVSLTFGLNTAEAIVILISVFLGGIYGGSRSAILLNVPGTPSSAATALDGWPLSKRGEGGDVGILVTTFSSLAGIFGLIVLALLTPVIAKFALKFGYWEYFWLAIMGVLISATLTTGDMKNYKGIITGFAGMLIACVGLDPIHGLPRLCFGTTQLYGGINLVPAMIGLFGLTEAFSALMEPSSHDILDGGPEAKLGSLVKKSFSLLKRYPINFARSSIIGTFIGALPGVGPDIASWVAYGTAKKQSKTPEEYGHGSYEGIIASETANNAATSGVFIPLLTLGIPGDAVSAIILGGIQMHGYKPGPTFFFENPGFVYFLAGTLFIVNVIMWIEGCAITKVISKILKAPVGILMPIVMVFCVFGAYMINLRKFDVILMLCFGLLGIVMRKFKLPPAPMALGIILGTLADTNFRQAMLAGRYSAAPFFTRPLSLIMFLVILTALLSPLFKRFGKTK</sequence>
<feature type="transmembrane region" description="Helical" evidence="1">
    <location>
        <begin position="471"/>
        <end position="489"/>
    </location>
</feature>
<dbReference type="InterPro" id="IPR002823">
    <property type="entry name" value="DUF112_TM"/>
</dbReference>
<dbReference type="KEGG" id="ssm:Spirs_0431"/>
<feature type="transmembrane region" description="Helical" evidence="1">
    <location>
        <begin position="317"/>
        <end position="336"/>
    </location>
</feature>
<feature type="transmembrane region" description="Helical" evidence="1">
    <location>
        <begin position="41"/>
        <end position="69"/>
    </location>
</feature>
<keyword evidence="4" id="KW-1185">Reference proteome</keyword>
<feature type="domain" description="DUF112" evidence="2">
    <location>
        <begin position="16"/>
        <end position="440"/>
    </location>
</feature>
<feature type="transmembrane region" description="Helical" evidence="1">
    <location>
        <begin position="386"/>
        <end position="408"/>
    </location>
</feature>